<feature type="transmembrane region" description="Helical" evidence="1">
    <location>
        <begin position="36"/>
        <end position="54"/>
    </location>
</feature>
<feature type="transmembrane region" description="Helical" evidence="1">
    <location>
        <begin position="214"/>
        <end position="235"/>
    </location>
</feature>
<gene>
    <name evidence="2" type="ORF">COC69_19820</name>
</gene>
<keyword evidence="1" id="KW-0812">Transmembrane</keyword>
<dbReference type="RefSeq" id="WP_098783175.1">
    <property type="nucleotide sequence ID" value="NZ_JAJESL010000005.1"/>
</dbReference>
<name>A0A9X7CL09_BACCE</name>
<dbReference type="AlphaFoldDB" id="A0A9X7CL09"/>
<keyword evidence="1" id="KW-0472">Membrane</keyword>
<evidence type="ECO:0000256" key="1">
    <source>
        <dbReference type="SAM" id="Phobius"/>
    </source>
</evidence>
<proteinExistence type="predicted"/>
<feature type="transmembrane region" description="Helical" evidence="1">
    <location>
        <begin position="375"/>
        <end position="393"/>
    </location>
</feature>
<dbReference type="Proteomes" id="UP000224203">
    <property type="component" value="Unassembled WGS sequence"/>
</dbReference>
<comment type="caution">
    <text evidence="2">The sequence shown here is derived from an EMBL/GenBank/DDBJ whole genome shotgun (WGS) entry which is preliminary data.</text>
</comment>
<accession>A0A9X7CL09</accession>
<feature type="transmembrane region" description="Helical" evidence="1">
    <location>
        <begin position="354"/>
        <end position="369"/>
    </location>
</feature>
<reference evidence="2 3" key="1">
    <citation type="submission" date="2017-09" db="EMBL/GenBank/DDBJ databases">
        <title>Large-scale bioinformatics analysis of Bacillus genomes uncovers conserved roles of natural products in bacterial physiology.</title>
        <authorList>
            <consortium name="Agbiome Team Llc"/>
            <person name="Bleich R.M."/>
            <person name="Grubbs K.J."/>
            <person name="Santa Maria K.C."/>
            <person name="Allen S.E."/>
            <person name="Farag S."/>
            <person name="Shank E.A."/>
            <person name="Bowers A."/>
        </authorList>
    </citation>
    <scope>NUCLEOTIDE SEQUENCE [LARGE SCALE GENOMIC DNA]</scope>
    <source>
        <strain evidence="2 3">AFS041711</strain>
    </source>
</reference>
<feature type="transmembrane region" description="Helical" evidence="1">
    <location>
        <begin position="242"/>
        <end position="258"/>
    </location>
</feature>
<sequence length="417" mass="48485">MQKGRIDSLFYKIYIFMAAFLGFLWLNPFFTWNNSIIPLFGIIHISVFLLWISISDYKINKSNIFSAFLAFILIAIFSFKDENIIRNLWLYSVSLIPLVLIRNEERLKIYDNFIKIVAISLIPAIAIAILLFVGIDLQWSQLSSTSWTKPYYRNYFNLSIYHFFNGSDQRYFLPWGGSIDRICGMFDEPGVVGTISGLILASKGFSLRRGYEKILFVAGICSFSFAFYVIVFLYLLIKKYKYALLSIGVLLILMNTVPKDTYVYEKILYRLELGNNELEGNNRANAAFEQIYKEFLQDGNLLLGMKEKEYFYKANAYGSEALSWKTFVVVNGFLLFVLHTIYFMGHAFAMRNRYIWIFCIIYFLSIYQRPYDFSLSYWLIFLGGLAAFNKMSISKFNSSKKIRANTNSPNAAINQLE</sequence>
<protein>
    <submittedName>
        <fullName evidence="2">Transcriptional regulator</fullName>
    </submittedName>
</protein>
<organism evidence="2 3">
    <name type="scientific">Bacillus cereus</name>
    <dbReference type="NCBI Taxonomy" id="1396"/>
    <lineage>
        <taxon>Bacteria</taxon>
        <taxon>Bacillati</taxon>
        <taxon>Bacillota</taxon>
        <taxon>Bacilli</taxon>
        <taxon>Bacillales</taxon>
        <taxon>Bacillaceae</taxon>
        <taxon>Bacillus</taxon>
        <taxon>Bacillus cereus group</taxon>
    </lineage>
</organism>
<evidence type="ECO:0000313" key="2">
    <source>
        <dbReference type="EMBL" id="PGS77415.1"/>
    </source>
</evidence>
<feature type="transmembrane region" description="Helical" evidence="1">
    <location>
        <begin position="113"/>
        <end position="135"/>
    </location>
</feature>
<dbReference type="EMBL" id="NULI01000111">
    <property type="protein sequence ID" value="PGS77415.1"/>
    <property type="molecule type" value="Genomic_DNA"/>
</dbReference>
<keyword evidence="1" id="KW-1133">Transmembrane helix</keyword>
<evidence type="ECO:0000313" key="3">
    <source>
        <dbReference type="Proteomes" id="UP000224203"/>
    </source>
</evidence>
<feature type="transmembrane region" description="Helical" evidence="1">
    <location>
        <begin position="322"/>
        <end position="342"/>
    </location>
</feature>
<feature type="transmembrane region" description="Helical" evidence="1">
    <location>
        <begin position="61"/>
        <end position="78"/>
    </location>
</feature>
<feature type="transmembrane region" description="Helical" evidence="1">
    <location>
        <begin position="84"/>
        <end position="101"/>
    </location>
</feature>
<feature type="transmembrane region" description="Helical" evidence="1">
    <location>
        <begin position="9"/>
        <end position="30"/>
    </location>
</feature>